<organism evidence="2 3">
    <name type="scientific">Acinetobacter pragensis</name>
    <dbReference type="NCBI Taxonomy" id="1806892"/>
    <lineage>
        <taxon>Bacteria</taxon>
        <taxon>Pseudomonadati</taxon>
        <taxon>Pseudomonadota</taxon>
        <taxon>Gammaproteobacteria</taxon>
        <taxon>Moraxellales</taxon>
        <taxon>Moraxellaceae</taxon>
        <taxon>Acinetobacter</taxon>
    </lineage>
</organism>
<sequence length="91" mass="10404">MARTDPQFNLRVPIELKQQVENAAKESGRSINAEAVFRLEQSFRNEIGYLESVPLEKLLAVVMKKLGENSIRLTSEEIERGERLSKKSDEN</sequence>
<dbReference type="SUPFAM" id="SSF47598">
    <property type="entry name" value="Ribbon-helix-helix"/>
    <property type="match status" value="1"/>
</dbReference>
<dbReference type="Gene3D" id="1.10.1220.10">
    <property type="entry name" value="Met repressor-like"/>
    <property type="match status" value="1"/>
</dbReference>
<feature type="domain" description="Arc-like DNA binding" evidence="1">
    <location>
        <begin position="2"/>
        <end position="46"/>
    </location>
</feature>
<keyword evidence="2" id="KW-0238">DNA-binding</keyword>
<accession>A0A151Y5K6</accession>
<reference evidence="2 3" key="1">
    <citation type="submission" date="2016-03" db="EMBL/GenBank/DDBJ databases">
        <title>Acinetobacter genomospecies 28 strain ANC 4149.</title>
        <authorList>
            <person name="Radolfova-Krizova L."/>
            <person name="Nemec A."/>
        </authorList>
    </citation>
    <scope>NUCLEOTIDE SEQUENCE [LARGE SCALE GENOMIC DNA]</scope>
    <source>
        <strain evidence="2 3">ANC 4149</strain>
    </source>
</reference>
<evidence type="ECO:0000313" key="3">
    <source>
        <dbReference type="Proteomes" id="UP000076276"/>
    </source>
</evidence>
<dbReference type="InterPro" id="IPR005569">
    <property type="entry name" value="Arc_DNA-bd_dom"/>
</dbReference>
<keyword evidence="3" id="KW-1185">Reference proteome</keyword>
<dbReference type="STRING" id="1806892.AZH43_07575"/>
<evidence type="ECO:0000259" key="1">
    <source>
        <dbReference type="Pfam" id="PF03869"/>
    </source>
</evidence>
<dbReference type="GO" id="GO:0003677">
    <property type="term" value="F:DNA binding"/>
    <property type="evidence" value="ECO:0007669"/>
    <property type="project" value="UniProtKB-KW"/>
</dbReference>
<name>A0A151Y5K6_9GAMM</name>
<dbReference type="GO" id="GO:0006355">
    <property type="term" value="P:regulation of DNA-templated transcription"/>
    <property type="evidence" value="ECO:0007669"/>
    <property type="project" value="InterPro"/>
</dbReference>
<proteinExistence type="predicted"/>
<dbReference type="AlphaFoldDB" id="A0A151Y5K6"/>
<dbReference type="InterPro" id="IPR010985">
    <property type="entry name" value="Ribbon_hlx_hlx"/>
</dbReference>
<dbReference type="Proteomes" id="UP000076276">
    <property type="component" value="Unassembled WGS sequence"/>
</dbReference>
<dbReference type="InterPro" id="IPR013321">
    <property type="entry name" value="Arc_rbn_hlx_hlx"/>
</dbReference>
<dbReference type="RefSeq" id="WP_067666645.1">
    <property type="nucleotide sequence ID" value="NZ_CBCSIK010000008.1"/>
</dbReference>
<protein>
    <submittedName>
        <fullName evidence="2">DNA-binding protein</fullName>
    </submittedName>
</protein>
<evidence type="ECO:0000313" key="2">
    <source>
        <dbReference type="EMBL" id="KYQ73270.1"/>
    </source>
</evidence>
<dbReference type="OrthoDB" id="8117140at2"/>
<dbReference type="Pfam" id="PF03869">
    <property type="entry name" value="Arc"/>
    <property type="match status" value="1"/>
</dbReference>
<dbReference type="EMBL" id="LUAW01000011">
    <property type="protein sequence ID" value="KYQ73270.1"/>
    <property type="molecule type" value="Genomic_DNA"/>
</dbReference>
<comment type="caution">
    <text evidence="2">The sequence shown here is derived from an EMBL/GenBank/DDBJ whole genome shotgun (WGS) entry which is preliminary data.</text>
</comment>
<gene>
    <name evidence="2" type="ORF">AZH43_07575</name>
</gene>